<feature type="transmembrane region" description="Helical" evidence="2">
    <location>
        <begin position="271"/>
        <end position="290"/>
    </location>
</feature>
<dbReference type="InterPro" id="IPR011009">
    <property type="entry name" value="Kinase-like_dom_sf"/>
</dbReference>
<organism evidence="3 4">
    <name type="scientific">Gordonia crocea</name>
    <dbReference type="NCBI Taxonomy" id="589162"/>
    <lineage>
        <taxon>Bacteria</taxon>
        <taxon>Bacillati</taxon>
        <taxon>Actinomycetota</taxon>
        <taxon>Actinomycetes</taxon>
        <taxon>Mycobacteriales</taxon>
        <taxon>Gordoniaceae</taxon>
        <taxon>Gordonia</taxon>
    </lineage>
</organism>
<keyword evidence="1" id="KW-0808">Transferase</keyword>
<evidence type="ECO:0000256" key="1">
    <source>
        <dbReference type="PIRNR" id="PIRNR006221"/>
    </source>
</evidence>
<name>A0A7I9V048_9ACTN</name>
<dbReference type="SUPFAM" id="SSF56112">
    <property type="entry name" value="Protein kinase-like (PK-like)"/>
    <property type="match status" value="1"/>
</dbReference>
<keyword evidence="1 3" id="KW-0418">Kinase</keyword>
<comment type="caution">
    <text evidence="3">The sequence shown here is derived from an EMBL/GenBank/DDBJ whole genome shotgun (WGS) entry which is preliminary data.</text>
</comment>
<proteinExistence type="inferred from homology"/>
<dbReference type="PIRSF" id="PIRSF006221">
    <property type="entry name" value="Ketosamine-3-kinase"/>
    <property type="match status" value="1"/>
</dbReference>
<dbReference type="InterPro" id="IPR016477">
    <property type="entry name" value="Fructo-/Ketosamine-3-kinase"/>
</dbReference>
<dbReference type="Pfam" id="PF03881">
    <property type="entry name" value="Fructosamin_kin"/>
    <property type="match status" value="1"/>
</dbReference>
<evidence type="ECO:0000313" key="4">
    <source>
        <dbReference type="Proteomes" id="UP000444980"/>
    </source>
</evidence>
<protein>
    <submittedName>
        <fullName evidence="3">Fructosamine kinase</fullName>
    </submittedName>
</protein>
<accession>A0A7I9V048</accession>
<keyword evidence="2" id="KW-0472">Membrane</keyword>
<dbReference type="Proteomes" id="UP000444980">
    <property type="component" value="Unassembled WGS sequence"/>
</dbReference>
<dbReference type="AlphaFoldDB" id="A0A7I9V048"/>
<dbReference type="Gene3D" id="1.20.1270.240">
    <property type="match status" value="1"/>
</dbReference>
<evidence type="ECO:0000256" key="2">
    <source>
        <dbReference type="SAM" id="Phobius"/>
    </source>
</evidence>
<dbReference type="Gene3D" id="3.30.200.20">
    <property type="entry name" value="Phosphorylase Kinase, domain 1"/>
    <property type="match status" value="1"/>
</dbReference>
<comment type="similarity">
    <text evidence="1">Belongs to the fructosamine kinase family.</text>
</comment>
<dbReference type="Gene3D" id="1.10.510.10">
    <property type="entry name" value="Transferase(Phosphotransferase) domain 1"/>
    <property type="match status" value="1"/>
</dbReference>
<keyword evidence="2" id="KW-0812">Transmembrane</keyword>
<dbReference type="GO" id="GO:0016301">
    <property type="term" value="F:kinase activity"/>
    <property type="evidence" value="ECO:0007669"/>
    <property type="project" value="UniProtKB-UniRule"/>
</dbReference>
<dbReference type="PANTHER" id="PTHR12149">
    <property type="entry name" value="FRUCTOSAMINE 3 KINASE-RELATED PROTEIN"/>
    <property type="match status" value="1"/>
</dbReference>
<keyword evidence="4" id="KW-1185">Reference proteome</keyword>
<dbReference type="PANTHER" id="PTHR12149:SF8">
    <property type="entry name" value="PROTEIN-RIBULOSAMINE 3-KINASE"/>
    <property type="match status" value="1"/>
</dbReference>
<gene>
    <name evidence="3" type="ORF">nbrc107697_28530</name>
</gene>
<reference evidence="4" key="1">
    <citation type="submission" date="2019-06" db="EMBL/GenBank/DDBJ databases">
        <title>Gordonia isolated from sludge of a wastewater treatment plant.</title>
        <authorList>
            <person name="Tamura T."/>
            <person name="Aoyama K."/>
            <person name="Kang Y."/>
            <person name="Saito S."/>
            <person name="Akiyama N."/>
            <person name="Yazawa K."/>
            <person name="Gonoi T."/>
            <person name="Mikami Y."/>
        </authorList>
    </citation>
    <scope>NUCLEOTIDE SEQUENCE [LARGE SCALE GENOMIC DNA]</scope>
    <source>
        <strain evidence="4">NBRC 107697</strain>
    </source>
</reference>
<keyword evidence="2" id="KW-1133">Transmembrane helix</keyword>
<evidence type="ECO:0000313" key="3">
    <source>
        <dbReference type="EMBL" id="GED98814.1"/>
    </source>
</evidence>
<sequence length="297" mass="32411">MTLPDLWHSGAMSDLPVDLVDGLGVRASARVSGGDIARAYRLETDDGPLFLKWRPDATPDLFEREAAGLRALRTHRGDLAVPEVLRLAPTGLVLEWIDSGAPSPTTDADLGRGLARLHRTTNRWFGALDDSPAGYLGSVEVDLTPTDDWADFFVKRRVIPLVEQCVEQGVVAAAALESITRLAAHAEELCGPPEPPALVHGDLWAGNRMVGAGGLNWLIDPAAHWAHREIDVAMMMLFGGFGEDCFRAYDDECPLSPGWRDRVRWYQLPPLLVHAILFGGGYGSSALAVLRHYAARY</sequence>
<dbReference type="EMBL" id="BJOU01000011">
    <property type="protein sequence ID" value="GED98814.1"/>
    <property type="molecule type" value="Genomic_DNA"/>
</dbReference>